<organism evidence="1 2">
    <name type="scientific">Ascodesmis nigricans</name>
    <dbReference type="NCBI Taxonomy" id="341454"/>
    <lineage>
        <taxon>Eukaryota</taxon>
        <taxon>Fungi</taxon>
        <taxon>Dikarya</taxon>
        <taxon>Ascomycota</taxon>
        <taxon>Pezizomycotina</taxon>
        <taxon>Pezizomycetes</taxon>
        <taxon>Pezizales</taxon>
        <taxon>Ascodesmidaceae</taxon>
        <taxon>Ascodesmis</taxon>
    </lineage>
</organism>
<accession>A0A4S2N1A5</accession>
<evidence type="ECO:0000313" key="1">
    <source>
        <dbReference type="EMBL" id="TGZ82912.1"/>
    </source>
</evidence>
<sequence length="147" mass="15801">MTDTPFPATTKRTAGEVKGVLTDVMTVGFADKIVVTIVQNGRLAQWFHVGLDAAHRVLTDNAVEDGANDDFDDSLLPLPHLTPVTLLGGTDEKREATGQLLTVQIASLISARNKDESRMVTVGLGLGVKELDQQAFMEILELVGKCV</sequence>
<dbReference type="PANTHER" id="PTHR31051:SF1">
    <property type="entry name" value="PROTEASOME ASSEMBLY CHAPERONE 3"/>
    <property type="match status" value="1"/>
</dbReference>
<reference evidence="1 2" key="1">
    <citation type="submission" date="2019-04" db="EMBL/GenBank/DDBJ databases">
        <title>Comparative genomics and transcriptomics to analyze fruiting body development in filamentous ascomycetes.</title>
        <authorList>
            <consortium name="DOE Joint Genome Institute"/>
            <person name="Lutkenhaus R."/>
            <person name="Traeger S."/>
            <person name="Breuer J."/>
            <person name="Kuo A."/>
            <person name="Lipzen A."/>
            <person name="Pangilinan J."/>
            <person name="Dilworth D."/>
            <person name="Sandor L."/>
            <person name="Poggeler S."/>
            <person name="Barry K."/>
            <person name="Grigoriev I.V."/>
            <person name="Nowrousian M."/>
        </authorList>
    </citation>
    <scope>NUCLEOTIDE SEQUENCE [LARGE SCALE GENOMIC DNA]</scope>
    <source>
        <strain evidence="1 2">CBS 389.68</strain>
    </source>
</reference>
<gene>
    <name evidence="1" type="ORF">EX30DRAFT_328792</name>
</gene>
<protein>
    <recommendedName>
        <fullName evidence="3">Proteasome assembly chaperone 3</fullName>
    </recommendedName>
</protein>
<dbReference type="OrthoDB" id="5593278at2759"/>
<dbReference type="GO" id="GO:0043248">
    <property type="term" value="P:proteasome assembly"/>
    <property type="evidence" value="ECO:0007669"/>
    <property type="project" value="InterPro"/>
</dbReference>
<dbReference type="Gene3D" id="3.30.230.90">
    <property type="match status" value="1"/>
</dbReference>
<evidence type="ECO:0008006" key="3">
    <source>
        <dbReference type="Google" id="ProtNLM"/>
    </source>
</evidence>
<name>A0A4S2N1A5_9PEZI</name>
<dbReference type="InterPro" id="IPR053720">
    <property type="entry name" value="Psm_Assembly_Chaperone"/>
</dbReference>
<dbReference type="EMBL" id="ML220114">
    <property type="protein sequence ID" value="TGZ82912.1"/>
    <property type="molecule type" value="Genomic_DNA"/>
</dbReference>
<dbReference type="InterPro" id="IPR018788">
    <property type="entry name" value="Proteasome_assmbl_chp_3"/>
</dbReference>
<evidence type="ECO:0000313" key="2">
    <source>
        <dbReference type="Proteomes" id="UP000298138"/>
    </source>
</evidence>
<dbReference type="PANTHER" id="PTHR31051">
    <property type="entry name" value="PROTEASOME ASSEMBLY CHAPERONE 3"/>
    <property type="match status" value="1"/>
</dbReference>
<dbReference type="AlphaFoldDB" id="A0A4S2N1A5"/>
<dbReference type="STRING" id="341454.A0A4S2N1A5"/>
<proteinExistence type="predicted"/>
<keyword evidence="2" id="KW-1185">Reference proteome</keyword>
<dbReference type="Proteomes" id="UP000298138">
    <property type="component" value="Unassembled WGS sequence"/>
</dbReference>
<dbReference type="InParanoid" id="A0A4S2N1A5"/>